<dbReference type="PANTHER" id="PTHR43760:SF1">
    <property type="entry name" value="ENDORIBONUCLEASE L-PSP_CHORISMATE MUTASE-LIKE DOMAIN-CONTAINING PROTEIN"/>
    <property type="match status" value="1"/>
</dbReference>
<dbReference type="CDD" id="cd02199">
    <property type="entry name" value="YjgF_YER057c_UK114_like_1"/>
    <property type="match status" value="1"/>
</dbReference>
<evidence type="ECO:0000313" key="2">
    <source>
        <dbReference type="Proteomes" id="UP001596302"/>
    </source>
</evidence>
<protein>
    <submittedName>
        <fullName evidence="1">RidA family protein</fullName>
    </submittedName>
</protein>
<name>A0ABW1IX90_9PSEU</name>
<accession>A0ABW1IX90</accession>
<sequence length="149" mass="15424">MDQYSLAPVGQYTLAHLHGNLVFSAGMTPRDEAGLLARGRVGEDLTVTQAKDLAFHAAKRALQAATLAAENRAQTVESVVSLTVYIAAGPDFVEHSAVADGASAAIARLESSQPLPTRAAVGVSSLPGGSPIEVQLIATTGHRTRPPET</sequence>
<organism evidence="1 2">
    <name type="scientific">Pseudonocardia hispaniensis</name>
    <dbReference type="NCBI Taxonomy" id="904933"/>
    <lineage>
        <taxon>Bacteria</taxon>
        <taxon>Bacillati</taxon>
        <taxon>Actinomycetota</taxon>
        <taxon>Actinomycetes</taxon>
        <taxon>Pseudonocardiales</taxon>
        <taxon>Pseudonocardiaceae</taxon>
        <taxon>Pseudonocardia</taxon>
    </lineage>
</organism>
<dbReference type="InterPro" id="IPR006175">
    <property type="entry name" value="YjgF/YER057c/UK114"/>
</dbReference>
<proteinExistence type="predicted"/>
<dbReference type="Pfam" id="PF01042">
    <property type="entry name" value="Ribonuc_L-PSP"/>
    <property type="match status" value="1"/>
</dbReference>
<reference evidence="2" key="1">
    <citation type="journal article" date="2019" name="Int. J. Syst. Evol. Microbiol.">
        <title>The Global Catalogue of Microorganisms (GCM) 10K type strain sequencing project: providing services to taxonomists for standard genome sequencing and annotation.</title>
        <authorList>
            <consortium name="The Broad Institute Genomics Platform"/>
            <consortium name="The Broad Institute Genome Sequencing Center for Infectious Disease"/>
            <person name="Wu L."/>
            <person name="Ma J."/>
        </authorList>
    </citation>
    <scope>NUCLEOTIDE SEQUENCE [LARGE SCALE GENOMIC DNA]</scope>
    <source>
        <strain evidence="2">CCM 8391</strain>
    </source>
</reference>
<dbReference type="RefSeq" id="WP_379582303.1">
    <property type="nucleotide sequence ID" value="NZ_JBHSQW010000006.1"/>
</dbReference>
<keyword evidence="2" id="KW-1185">Reference proteome</keyword>
<comment type="caution">
    <text evidence="1">The sequence shown here is derived from an EMBL/GenBank/DDBJ whole genome shotgun (WGS) entry which is preliminary data.</text>
</comment>
<dbReference type="InterPro" id="IPR035959">
    <property type="entry name" value="RutC-like_sf"/>
</dbReference>
<dbReference type="Proteomes" id="UP001596302">
    <property type="component" value="Unassembled WGS sequence"/>
</dbReference>
<dbReference type="InterPro" id="IPR013813">
    <property type="entry name" value="Endoribo_LPSP/chorism_mut-like"/>
</dbReference>
<gene>
    <name evidence="1" type="ORF">ACFQE5_02560</name>
</gene>
<dbReference type="Gene3D" id="3.30.1330.40">
    <property type="entry name" value="RutC-like"/>
    <property type="match status" value="1"/>
</dbReference>
<dbReference type="PANTHER" id="PTHR43760">
    <property type="entry name" value="ENDORIBONUCLEASE-RELATED"/>
    <property type="match status" value="1"/>
</dbReference>
<dbReference type="SUPFAM" id="SSF55298">
    <property type="entry name" value="YjgF-like"/>
    <property type="match status" value="1"/>
</dbReference>
<evidence type="ECO:0000313" key="1">
    <source>
        <dbReference type="EMBL" id="MFC5993088.1"/>
    </source>
</evidence>
<dbReference type="EMBL" id="JBHSQW010000006">
    <property type="protein sequence ID" value="MFC5993088.1"/>
    <property type="molecule type" value="Genomic_DNA"/>
</dbReference>